<gene>
    <name evidence="9" type="ORF">SAMN04488540_11884</name>
</gene>
<accession>A0A1G8YZC4</accession>
<feature type="domain" description="Polysaccharide chain length determinant N-terminal" evidence="7">
    <location>
        <begin position="28"/>
        <end position="128"/>
    </location>
</feature>
<comment type="subcellular location">
    <subcellularLocation>
        <location evidence="1">Cell membrane</location>
        <topology evidence="1">Multi-pass membrane protein</topology>
    </subcellularLocation>
</comment>
<dbReference type="Proteomes" id="UP000199527">
    <property type="component" value="Unassembled WGS sequence"/>
</dbReference>
<keyword evidence="10" id="KW-1185">Reference proteome</keyword>
<dbReference type="OrthoDB" id="9775724at2"/>
<feature type="transmembrane region" description="Helical" evidence="6">
    <location>
        <begin position="299"/>
        <end position="323"/>
    </location>
</feature>
<keyword evidence="4 6" id="KW-1133">Transmembrane helix</keyword>
<evidence type="ECO:0000313" key="10">
    <source>
        <dbReference type="Proteomes" id="UP000199527"/>
    </source>
</evidence>
<dbReference type="Pfam" id="PF02706">
    <property type="entry name" value="Wzz"/>
    <property type="match status" value="1"/>
</dbReference>
<evidence type="ECO:0000256" key="4">
    <source>
        <dbReference type="ARBA" id="ARBA00022989"/>
    </source>
</evidence>
<protein>
    <submittedName>
        <fullName evidence="9">LPS O-antigen chain length determinant protein, WzzB/FepE family</fullName>
    </submittedName>
</protein>
<dbReference type="InterPro" id="IPR003856">
    <property type="entry name" value="LPS_length_determ_N"/>
</dbReference>
<dbReference type="EMBL" id="FNEM01000018">
    <property type="protein sequence ID" value="SDK08136.1"/>
    <property type="molecule type" value="Genomic_DNA"/>
</dbReference>
<evidence type="ECO:0000256" key="5">
    <source>
        <dbReference type="ARBA" id="ARBA00023136"/>
    </source>
</evidence>
<evidence type="ECO:0000256" key="3">
    <source>
        <dbReference type="ARBA" id="ARBA00022692"/>
    </source>
</evidence>
<keyword evidence="3 6" id="KW-0812">Transmembrane</keyword>
<evidence type="ECO:0000256" key="2">
    <source>
        <dbReference type="ARBA" id="ARBA00022475"/>
    </source>
</evidence>
<reference evidence="10" key="1">
    <citation type="submission" date="2016-10" db="EMBL/GenBank/DDBJ databases">
        <authorList>
            <person name="Varghese N."/>
            <person name="Submissions S."/>
        </authorList>
    </citation>
    <scope>NUCLEOTIDE SEQUENCE [LARGE SCALE GENOMIC DNA]</scope>
    <source>
        <strain evidence="10">DSM 23317</strain>
    </source>
</reference>
<evidence type="ECO:0000259" key="8">
    <source>
        <dbReference type="Pfam" id="PF13807"/>
    </source>
</evidence>
<keyword evidence="2" id="KW-1003">Cell membrane</keyword>
<dbReference type="Pfam" id="PF13807">
    <property type="entry name" value="GNVR"/>
    <property type="match status" value="1"/>
</dbReference>
<proteinExistence type="predicted"/>
<organism evidence="9 10">
    <name type="scientific">Ferrimonas sediminum</name>
    <dbReference type="NCBI Taxonomy" id="718193"/>
    <lineage>
        <taxon>Bacteria</taxon>
        <taxon>Pseudomonadati</taxon>
        <taxon>Pseudomonadota</taxon>
        <taxon>Gammaproteobacteria</taxon>
        <taxon>Alteromonadales</taxon>
        <taxon>Ferrimonadaceae</taxon>
        <taxon>Ferrimonas</taxon>
    </lineage>
</organism>
<evidence type="ECO:0000313" key="9">
    <source>
        <dbReference type="EMBL" id="SDK08136.1"/>
    </source>
</evidence>
<dbReference type="InterPro" id="IPR050445">
    <property type="entry name" value="Bact_polysacc_biosynth/exp"/>
</dbReference>
<feature type="transmembrane region" description="Helical" evidence="6">
    <location>
        <begin position="44"/>
        <end position="63"/>
    </location>
</feature>
<dbReference type="RefSeq" id="WP_090367554.1">
    <property type="nucleotide sequence ID" value="NZ_FNEM01000018.1"/>
</dbReference>
<keyword evidence="5 6" id="KW-0472">Membrane</keyword>
<dbReference type="GO" id="GO:0004713">
    <property type="term" value="F:protein tyrosine kinase activity"/>
    <property type="evidence" value="ECO:0007669"/>
    <property type="project" value="TreeGrafter"/>
</dbReference>
<name>A0A1G8YZC4_9GAMM</name>
<dbReference type="PANTHER" id="PTHR32309:SF13">
    <property type="entry name" value="FERRIC ENTEROBACTIN TRANSPORT PROTEIN FEPE"/>
    <property type="match status" value="1"/>
</dbReference>
<dbReference type="AlphaFoldDB" id="A0A1G8YZC4"/>
<evidence type="ECO:0000256" key="1">
    <source>
        <dbReference type="ARBA" id="ARBA00004651"/>
    </source>
</evidence>
<sequence>MTQQQTQHHQTTSSIVATRNQDATFANDEIDLRELFSTIWAGKWLIILITAFFAVSGVVYSLLQPNIYKSETVLVPASQNGQSGLAGMAAQFGGLASLAGINLNSGGSDDTAIALATLESRQFINYFINKHNLLVPLMASKNWNQDTGKLNLDGQLYDSDNEVWIRDVEPPKSVEPSEWESYEEFKNEVMSISQAKDTGLVTVTVTHHSPLIAQRWATLLVEDLNAWMKDKSLADTKRNINYLVKQLEKTAKTEMQTVFYQLIEEQTKQLMLSELEEEFSFKTIDPAVVPEEKTGPKRALICVLTTLLGGMLGVFIVLIRHFVKKS</sequence>
<dbReference type="PANTHER" id="PTHR32309">
    <property type="entry name" value="TYROSINE-PROTEIN KINASE"/>
    <property type="match status" value="1"/>
</dbReference>
<dbReference type="InterPro" id="IPR032807">
    <property type="entry name" value="GNVR"/>
</dbReference>
<feature type="domain" description="Tyrosine-protein kinase G-rich" evidence="8">
    <location>
        <begin position="256"/>
        <end position="321"/>
    </location>
</feature>
<dbReference type="GO" id="GO:0005886">
    <property type="term" value="C:plasma membrane"/>
    <property type="evidence" value="ECO:0007669"/>
    <property type="project" value="UniProtKB-SubCell"/>
</dbReference>
<evidence type="ECO:0000256" key="6">
    <source>
        <dbReference type="SAM" id="Phobius"/>
    </source>
</evidence>
<evidence type="ECO:0000259" key="7">
    <source>
        <dbReference type="Pfam" id="PF02706"/>
    </source>
</evidence>